<proteinExistence type="predicted"/>
<organism evidence="1 2">
    <name type="scientific">Spectribacter acetivorans</name>
    <dbReference type="NCBI Taxonomy" id="3075603"/>
    <lineage>
        <taxon>Bacteria</taxon>
        <taxon>Pseudomonadati</taxon>
        <taxon>Pseudomonadota</taxon>
        <taxon>Gammaproteobacteria</taxon>
        <taxon>Salinisphaerales</taxon>
        <taxon>Salinisphaeraceae</taxon>
        <taxon>Spectribacter</taxon>
    </lineage>
</organism>
<reference evidence="1 2" key="1">
    <citation type="submission" date="2023-09" db="EMBL/GenBank/DDBJ databases">
        <authorList>
            <person name="Rey-Velasco X."/>
        </authorList>
    </citation>
    <scope>NUCLEOTIDE SEQUENCE [LARGE SCALE GENOMIC DNA]</scope>
    <source>
        <strain evidence="1 2">P385</strain>
    </source>
</reference>
<protein>
    <submittedName>
        <fullName evidence="1">Uncharacterized protein</fullName>
    </submittedName>
</protein>
<sequence>MFETYSESGSVKLRPFHYLPFHRALIARVNRIRQSWYVQVQRTLASFIVNSDTLAGPEARMMLGEHLRQYLPALHCHNIHRLVDECFEGKRLRQPAKTAPSFETVPINSLRLDELGCHLQLKPDSRTLVWKTDPASSREFAGYQNTSVAQALYLTLDEVAQWGPRTGGAFVIDAHDRVSHVSRYYGGLGVHTVVEIQNAITAAA</sequence>
<name>A0ABU3B9K9_9GAMM</name>
<dbReference type="EMBL" id="JAVRHY010000006">
    <property type="protein sequence ID" value="MDT0618497.1"/>
    <property type="molecule type" value="Genomic_DNA"/>
</dbReference>
<dbReference type="RefSeq" id="WP_311658618.1">
    <property type="nucleotide sequence ID" value="NZ_JAVRHY010000006.1"/>
</dbReference>
<accession>A0ABU3B9K9</accession>
<evidence type="ECO:0000313" key="2">
    <source>
        <dbReference type="Proteomes" id="UP001259982"/>
    </source>
</evidence>
<keyword evidence="2" id="KW-1185">Reference proteome</keyword>
<comment type="caution">
    <text evidence="1">The sequence shown here is derived from an EMBL/GenBank/DDBJ whole genome shotgun (WGS) entry which is preliminary data.</text>
</comment>
<evidence type="ECO:0000313" key="1">
    <source>
        <dbReference type="EMBL" id="MDT0618497.1"/>
    </source>
</evidence>
<dbReference type="Proteomes" id="UP001259982">
    <property type="component" value="Unassembled WGS sequence"/>
</dbReference>
<gene>
    <name evidence="1" type="ORF">RM531_08405</name>
</gene>